<sequence>MLIRFFDLIAKVSMLYQLAQNHFQNHTNNLKIILTDIDMNQERCGVKVSSGYAIFEFNSYQRFQAPLMKCNSHKLAVPKTGELAEFSSVRPWAAFGVEDRGTSPPLLVQTSLGGAFFRHSLDLGFPLLSCRGCLTTWRRQTTKPPNVGKKQTLRTDWCYWVPSQPRKGKNTRQTQEIW</sequence>
<gene>
    <name evidence="1" type="ORF">FF38_04749</name>
</gene>
<dbReference type="AlphaFoldDB" id="A0A0L0CPF7"/>
<dbReference type="EMBL" id="JRES01000088">
    <property type="protein sequence ID" value="KNC34230.1"/>
    <property type="molecule type" value="Genomic_DNA"/>
</dbReference>
<evidence type="ECO:0000313" key="1">
    <source>
        <dbReference type="EMBL" id="KNC34230.1"/>
    </source>
</evidence>
<reference evidence="1 2" key="1">
    <citation type="journal article" date="2015" name="Nat. Commun.">
        <title>Lucilia cuprina genome unlocks parasitic fly biology to underpin future interventions.</title>
        <authorList>
            <person name="Anstead C.A."/>
            <person name="Korhonen P.K."/>
            <person name="Young N.D."/>
            <person name="Hall R.S."/>
            <person name="Jex A.R."/>
            <person name="Murali S.C."/>
            <person name="Hughes D.S."/>
            <person name="Lee S.F."/>
            <person name="Perry T."/>
            <person name="Stroehlein A.J."/>
            <person name="Ansell B.R."/>
            <person name="Breugelmans B."/>
            <person name="Hofmann A."/>
            <person name="Qu J."/>
            <person name="Dugan S."/>
            <person name="Lee S.L."/>
            <person name="Chao H."/>
            <person name="Dinh H."/>
            <person name="Han Y."/>
            <person name="Doddapaneni H.V."/>
            <person name="Worley K.C."/>
            <person name="Muzny D.M."/>
            <person name="Ioannidis P."/>
            <person name="Waterhouse R.M."/>
            <person name="Zdobnov E.M."/>
            <person name="James P.J."/>
            <person name="Bagnall N.H."/>
            <person name="Kotze A.C."/>
            <person name="Gibbs R.A."/>
            <person name="Richards S."/>
            <person name="Batterham P."/>
            <person name="Gasser R.B."/>
        </authorList>
    </citation>
    <scope>NUCLEOTIDE SEQUENCE [LARGE SCALE GENOMIC DNA]</scope>
    <source>
        <strain evidence="1 2">LS</strain>
        <tissue evidence="1">Full body</tissue>
    </source>
</reference>
<comment type="caution">
    <text evidence="1">The sequence shown here is derived from an EMBL/GenBank/DDBJ whole genome shotgun (WGS) entry which is preliminary data.</text>
</comment>
<organism evidence="1 2">
    <name type="scientific">Lucilia cuprina</name>
    <name type="common">Green bottle fly</name>
    <name type="synonym">Australian sheep blowfly</name>
    <dbReference type="NCBI Taxonomy" id="7375"/>
    <lineage>
        <taxon>Eukaryota</taxon>
        <taxon>Metazoa</taxon>
        <taxon>Ecdysozoa</taxon>
        <taxon>Arthropoda</taxon>
        <taxon>Hexapoda</taxon>
        <taxon>Insecta</taxon>
        <taxon>Pterygota</taxon>
        <taxon>Neoptera</taxon>
        <taxon>Endopterygota</taxon>
        <taxon>Diptera</taxon>
        <taxon>Brachycera</taxon>
        <taxon>Muscomorpha</taxon>
        <taxon>Oestroidea</taxon>
        <taxon>Calliphoridae</taxon>
        <taxon>Luciliinae</taxon>
        <taxon>Lucilia</taxon>
    </lineage>
</organism>
<keyword evidence="2" id="KW-1185">Reference proteome</keyword>
<dbReference type="Proteomes" id="UP000037069">
    <property type="component" value="Unassembled WGS sequence"/>
</dbReference>
<accession>A0A0L0CPF7</accession>
<name>A0A0L0CPF7_LUCCU</name>
<protein>
    <submittedName>
        <fullName evidence="1">Uncharacterized protein</fullName>
    </submittedName>
</protein>
<proteinExistence type="predicted"/>
<evidence type="ECO:0000313" key="2">
    <source>
        <dbReference type="Proteomes" id="UP000037069"/>
    </source>
</evidence>